<dbReference type="InterPro" id="IPR010918">
    <property type="entry name" value="PurM-like_C_dom"/>
</dbReference>
<accession>A0ABX0SIV4</accession>
<sequence>MTTSGAGPQTIRDIGEFGLISQVTRRLELPPAVSVGPGDDGAVFLVNGSSVTSVDMLVENVHFRRSWSSAADVGHKSVAVNVADLEAMGASPVAMVIGFGAPPDLPVSWVKEFMTGVREEADLAGVALVGGDMTGARDITVCVTVIGETGGRTPVLRSGAEPGQVVAVKGRLGWAAAGLAALGRGFRSPRAAVDSQRTPKVPYGAGKEAALAGATAMIDVSDGLLADLGHIADASEVGIALDSERFDVADPVRAVATAINKDPLGFVLTGGEDHALAATFAPDDVPDDWQVVGRVVDPDPDEGPCVLVDGRHWEGDPGWTHFSAL</sequence>
<dbReference type="InterPro" id="IPR036921">
    <property type="entry name" value="PurM-like_N_sf"/>
</dbReference>
<feature type="binding site" evidence="1">
    <location>
        <begin position="131"/>
        <end position="132"/>
    </location>
    <ligand>
        <name>ATP</name>
        <dbReference type="ChEBI" id="CHEBI:30616"/>
    </ligand>
</feature>
<name>A0ABX0SIV4_9ACTN</name>
<feature type="binding site" evidence="1">
    <location>
        <position position="40"/>
    </location>
    <ligand>
        <name>Mg(2+)</name>
        <dbReference type="ChEBI" id="CHEBI:18420"/>
        <label>4</label>
    </ligand>
</feature>
<keyword evidence="1" id="KW-0460">Magnesium</keyword>
<evidence type="ECO:0000313" key="4">
    <source>
        <dbReference type="EMBL" id="NIH57000.1"/>
    </source>
</evidence>
<dbReference type="RefSeq" id="WP_167166362.1">
    <property type="nucleotide sequence ID" value="NZ_BAAAOO010000015.1"/>
</dbReference>
<dbReference type="CDD" id="cd02194">
    <property type="entry name" value="ThiL"/>
    <property type="match status" value="1"/>
</dbReference>
<comment type="caution">
    <text evidence="1">Lacks conserved residue(s) required for the propagation of feature annotation.</text>
</comment>
<feature type="binding site" evidence="1">
    <location>
        <position position="222"/>
    </location>
    <ligand>
        <name>Mg(2+)</name>
        <dbReference type="ChEBI" id="CHEBI:18420"/>
        <label>5</label>
    </ligand>
</feature>
<dbReference type="InterPro" id="IPR036676">
    <property type="entry name" value="PurM-like_C_sf"/>
</dbReference>
<evidence type="ECO:0000259" key="2">
    <source>
        <dbReference type="Pfam" id="PF00586"/>
    </source>
</evidence>
<evidence type="ECO:0000259" key="3">
    <source>
        <dbReference type="Pfam" id="PF02769"/>
    </source>
</evidence>
<dbReference type="Gene3D" id="3.30.1330.10">
    <property type="entry name" value="PurM-like, N-terminal domain"/>
    <property type="match status" value="1"/>
</dbReference>
<comment type="pathway">
    <text evidence="1">Cofactor biosynthesis; thiamine diphosphate biosynthesis; thiamine diphosphate from thiamine phosphate: step 1/1.</text>
</comment>
<feature type="domain" description="PurM-like N-terminal" evidence="2">
    <location>
        <begin position="38"/>
        <end position="148"/>
    </location>
</feature>
<dbReference type="NCBIfam" id="TIGR01379">
    <property type="entry name" value="thiL"/>
    <property type="match status" value="1"/>
</dbReference>
<feature type="binding site" evidence="1">
    <location>
        <position position="55"/>
    </location>
    <ligand>
        <name>Mg(2+)</name>
        <dbReference type="ChEBI" id="CHEBI:18420"/>
        <label>1</label>
    </ligand>
</feature>
<dbReference type="Pfam" id="PF02769">
    <property type="entry name" value="AIRS_C"/>
    <property type="match status" value="1"/>
</dbReference>
<evidence type="ECO:0000256" key="1">
    <source>
        <dbReference type="HAMAP-Rule" id="MF_02128"/>
    </source>
</evidence>
<feature type="binding site" evidence="1">
    <location>
        <position position="272"/>
    </location>
    <ligand>
        <name>substrate</name>
    </ligand>
</feature>
<comment type="miscellaneous">
    <text evidence="1">Reaction mechanism of ThiL seems to utilize a direct, inline transfer of the gamma-phosphate of ATP to TMP rather than a phosphorylated enzyme intermediate.</text>
</comment>
<keyword evidence="1 4" id="KW-0808">Transferase</keyword>
<feature type="binding site" evidence="1">
    <location>
        <position position="55"/>
    </location>
    <ligand>
        <name>Mg(2+)</name>
        <dbReference type="ChEBI" id="CHEBI:18420"/>
        <label>2</label>
    </ligand>
</feature>
<dbReference type="SUPFAM" id="SSF55326">
    <property type="entry name" value="PurM N-terminal domain-like"/>
    <property type="match status" value="1"/>
</dbReference>
<dbReference type="Gene3D" id="3.90.650.10">
    <property type="entry name" value="PurM-like C-terminal domain"/>
    <property type="match status" value="1"/>
</dbReference>
<protein>
    <recommendedName>
        <fullName evidence="1">Thiamine-monophosphate kinase</fullName>
        <shortName evidence="1">TMP kinase</shortName>
        <shortName evidence="1">Thiamine-phosphate kinase</shortName>
        <ecNumber evidence="1">2.7.4.16</ecNumber>
    </recommendedName>
</protein>
<dbReference type="PIRSF" id="PIRSF005303">
    <property type="entry name" value="Thiam_monoph_kin"/>
    <property type="match status" value="1"/>
</dbReference>
<comment type="function">
    <text evidence="1">Catalyzes the ATP-dependent phosphorylation of thiamine-monophosphate (TMP) to form thiamine-pyrophosphate (TPP), the active form of vitamin B1.</text>
</comment>
<dbReference type="Proteomes" id="UP000749311">
    <property type="component" value="Unassembled WGS sequence"/>
</dbReference>
<feature type="binding site" evidence="1">
    <location>
        <position position="84"/>
    </location>
    <ligand>
        <name>Mg(2+)</name>
        <dbReference type="ChEBI" id="CHEBI:18420"/>
        <label>3</label>
    </ligand>
</feature>
<feature type="domain" description="PurM-like C-terminal" evidence="3">
    <location>
        <begin position="161"/>
        <end position="298"/>
    </location>
</feature>
<keyword evidence="1" id="KW-0784">Thiamine biosynthesis</keyword>
<dbReference type="HAMAP" id="MF_02128">
    <property type="entry name" value="TMP_kinase"/>
    <property type="match status" value="1"/>
</dbReference>
<comment type="caution">
    <text evidence="4">The sequence shown here is derived from an EMBL/GenBank/DDBJ whole genome shotgun (WGS) entry which is preliminary data.</text>
</comment>
<proteinExistence type="inferred from homology"/>
<dbReference type="PANTHER" id="PTHR30270">
    <property type="entry name" value="THIAMINE-MONOPHOSPHATE KINASE"/>
    <property type="match status" value="1"/>
</dbReference>
<feature type="binding site" evidence="1">
    <location>
        <position position="62"/>
    </location>
    <ligand>
        <name>substrate</name>
    </ligand>
</feature>
<dbReference type="EMBL" id="JAAMOZ010000001">
    <property type="protein sequence ID" value="NIH57000.1"/>
    <property type="molecule type" value="Genomic_DNA"/>
</dbReference>
<feature type="binding site" evidence="1">
    <location>
        <position position="40"/>
    </location>
    <ligand>
        <name>Mg(2+)</name>
        <dbReference type="ChEBI" id="CHEBI:18420"/>
        <label>3</label>
    </ligand>
</feature>
<reference evidence="4 5" key="1">
    <citation type="submission" date="2020-02" db="EMBL/GenBank/DDBJ databases">
        <title>Sequencing the genomes of 1000 actinobacteria strains.</title>
        <authorList>
            <person name="Klenk H.-P."/>
        </authorList>
    </citation>
    <scope>NUCLEOTIDE SEQUENCE [LARGE SCALE GENOMIC DNA]</scope>
    <source>
        <strain evidence="4 5">DSM 19609</strain>
    </source>
</reference>
<keyword evidence="1 4" id="KW-0418">Kinase</keyword>
<dbReference type="InterPro" id="IPR016188">
    <property type="entry name" value="PurM-like_N"/>
</dbReference>
<feature type="binding site" evidence="1">
    <location>
        <position position="157"/>
    </location>
    <ligand>
        <name>ATP</name>
        <dbReference type="ChEBI" id="CHEBI:30616"/>
    </ligand>
</feature>
<keyword evidence="1" id="KW-0547">Nucleotide-binding</keyword>
<keyword evidence="5" id="KW-1185">Reference proteome</keyword>
<feature type="binding site" evidence="1">
    <location>
        <position position="319"/>
    </location>
    <ligand>
        <name>substrate</name>
    </ligand>
</feature>
<dbReference type="EC" id="2.7.4.16" evidence="1"/>
<dbReference type="GO" id="GO:0009030">
    <property type="term" value="F:thiamine-phosphate kinase activity"/>
    <property type="evidence" value="ECO:0007669"/>
    <property type="project" value="UniProtKB-EC"/>
</dbReference>
<dbReference type="NCBIfam" id="NF004351">
    <property type="entry name" value="PRK05731.1-4"/>
    <property type="match status" value="1"/>
</dbReference>
<dbReference type="PANTHER" id="PTHR30270:SF0">
    <property type="entry name" value="THIAMINE-MONOPHOSPHATE KINASE"/>
    <property type="match status" value="1"/>
</dbReference>
<keyword evidence="1" id="KW-0479">Metal-binding</keyword>
<comment type="similarity">
    <text evidence="1">Belongs to the thiamine-monophosphate kinase family.</text>
</comment>
<dbReference type="InterPro" id="IPR006283">
    <property type="entry name" value="ThiL-like"/>
</dbReference>
<feature type="binding site" evidence="1">
    <location>
        <position position="84"/>
    </location>
    <ligand>
        <name>Mg(2+)</name>
        <dbReference type="ChEBI" id="CHEBI:18420"/>
        <label>4</label>
    </ligand>
</feature>
<organism evidence="4 5">
    <name type="scientific">Brooklawnia cerclae</name>
    <dbReference type="NCBI Taxonomy" id="349934"/>
    <lineage>
        <taxon>Bacteria</taxon>
        <taxon>Bacillati</taxon>
        <taxon>Actinomycetota</taxon>
        <taxon>Actinomycetes</taxon>
        <taxon>Propionibacteriales</taxon>
        <taxon>Propionibacteriaceae</taxon>
        <taxon>Brooklawnia</taxon>
    </lineage>
</organism>
<feature type="binding site" evidence="1">
    <location>
        <position position="219"/>
    </location>
    <ligand>
        <name>Mg(2+)</name>
        <dbReference type="ChEBI" id="CHEBI:18420"/>
        <label>3</label>
    </ligand>
</feature>
<dbReference type="SUPFAM" id="SSF56042">
    <property type="entry name" value="PurM C-terminal domain-like"/>
    <property type="match status" value="1"/>
</dbReference>
<feature type="binding site" evidence="1">
    <location>
        <position position="53"/>
    </location>
    <ligand>
        <name>Mg(2+)</name>
        <dbReference type="ChEBI" id="CHEBI:18420"/>
        <label>4</label>
    </ligand>
</feature>
<comment type="catalytic activity">
    <reaction evidence="1">
        <text>thiamine phosphate + ATP = thiamine diphosphate + ADP</text>
        <dbReference type="Rhea" id="RHEA:15913"/>
        <dbReference type="ChEBI" id="CHEBI:30616"/>
        <dbReference type="ChEBI" id="CHEBI:37575"/>
        <dbReference type="ChEBI" id="CHEBI:58937"/>
        <dbReference type="ChEBI" id="CHEBI:456216"/>
        <dbReference type="EC" id="2.7.4.16"/>
    </reaction>
</comment>
<keyword evidence="1" id="KW-0067">ATP-binding</keyword>
<feature type="binding site" evidence="1">
    <location>
        <position position="132"/>
    </location>
    <ligand>
        <name>Mg(2+)</name>
        <dbReference type="ChEBI" id="CHEBI:18420"/>
        <label>1</label>
    </ligand>
</feature>
<gene>
    <name evidence="1" type="primary">thiL</name>
    <name evidence="4" type="ORF">FB473_001645</name>
</gene>
<evidence type="ECO:0000313" key="5">
    <source>
        <dbReference type="Proteomes" id="UP000749311"/>
    </source>
</evidence>
<feature type="binding site" evidence="1">
    <location>
        <position position="84"/>
    </location>
    <ligand>
        <name>Mg(2+)</name>
        <dbReference type="ChEBI" id="CHEBI:18420"/>
        <label>2</label>
    </ligand>
</feature>
<feature type="binding site" evidence="1">
    <location>
        <position position="221"/>
    </location>
    <ligand>
        <name>ATP</name>
        <dbReference type="ChEBI" id="CHEBI:30616"/>
    </ligand>
</feature>
<dbReference type="Pfam" id="PF00586">
    <property type="entry name" value="AIRS"/>
    <property type="match status" value="1"/>
</dbReference>